<evidence type="ECO:0000313" key="2">
    <source>
        <dbReference type="EMBL" id="XCM35157.1"/>
    </source>
</evidence>
<protein>
    <submittedName>
        <fullName evidence="2">DUF928 domain-containing protein</fullName>
    </submittedName>
</protein>
<dbReference type="Pfam" id="PF06051">
    <property type="entry name" value="DUF928"/>
    <property type="match status" value="1"/>
</dbReference>
<organism evidence="2">
    <name type="scientific">Planktothricoides raciborskii GIHE-MW2</name>
    <dbReference type="NCBI Taxonomy" id="2792601"/>
    <lineage>
        <taxon>Bacteria</taxon>
        <taxon>Bacillati</taxon>
        <taxon>Cyanobacteriota</taxon>
        <taxon>Cyanophyceae</taxon>
        <taxon>Oscillatoriophycideae</taxon>
        <taxon>Oscillatoriales</taxon>
        <taxon>Oscillatoriaceae</taxon>
        <taxon>Planktothricoides</taxon>
    </lineage>
</organism>
<dbReference type="InterPro" id="IPR010328">
    <property type="entry name" value="DUF928"/>
</dbReference>
<accession>A0AAU8JAB0</accession>
<dbReference type="AlphaFoldDB" id="A0AAU8JAB0"/>
<gene>
    <name evidence="2" type="ORF">ABWT76_003815</name>
</gene>
<dbReference type="RefSeq" id="WP_054469410.1">
    <property type="nucleotide sequence ID" value="NZ_CP159837.1"/>
</dbReference>
<sequence>MSKSTKKYLFLSLSYLGASLNFLLIINQGLTQANPASFSSQEQALTLIKPLPRVTFEPPDEDQPSDTVGGASRDGGSLCLSDNVAEQNQNLLINFLPLIPHNNHGLTIAERPTFYANVPETNAQRVFFSLIDQDNQTLYQNEFSIPQTGGIISFSLPESAPSLEIGKNYQWSMVLMCNQTMRPDSPRITSWVKRVEPLPMTVNQPQNQTGIELAAFYAKNGIWYDSLNILGNLWRKSPQNFSQYANQWANFLSQDSVGLEAIANQPLLTQPLIAETE</sequence>
<evidence type="ECO:0000256" key="1">
    <source>
        <dbReference type="SAM" id="MobiDB-lite"/>
    </source>
</evidence>
<feature type="region of interest" description="Disordered" evidence="1">
    <location>
        <begin position="54"/>
        <end position="73"/>
    </location>
</feature>
<proteinExistence type="predicted"/>
<name>A0AAU8JAB0_9CYAN</name>
<dbReference type="EMBL" id="CP159837">
    <property type="protein sequence ID" value="XCM35157.1"/>
    <property type="molecule type" value="Genomic_DNA"/>
</dbReference>
<reference evidence="2" key="1">
    <citation type="submission" date="2024-07" db="EMBL/GenBank/DDBJ databases">
        <authorList>
            <person name="Kim Y.J."/>
            <person name="Jeong J.Y."/>
        </authorList>
    </citation>
    <scope>NUCLEOTIDE SEQUENCE</scope>
    <source>
        <strain evidence="2">GIHE-MW2</strain>
    </source>
</reference>